<keyword evidence="5" id="KW-1185">Reference proteome</keyword>
<reference evidence="4" key="2">
    <citation type="submission" date="2023-01" db="EMBL/GenBank/DDBJ databases">
        <authorList>
            <person name="Petersen C."/>
        </authorList>
    </citation>
    <scope>NUCLEOTIDE SEQUENCE</scope>
    <source>
        <strain evidence="4">IBT 17514</strain>
    </source>
</reference>
<keyword evidence="2" id="KW-0812">Transmembrane</keyword>
<dbReference type="AlphaFoldDB" id="A0AAD6HHD8"/>
<evidence type="ECO:0000256" key="2">
    <source>
        <dbReference type="SAM" id="Phobius"/>
    </source>
</evidence>
<evidence type="ECO:0000313" key="5">
    <source>
        <dbReference type="Proteomes" id="UP001215712"/>
    </source>
</evidence>
<dbReference type="PANTHER" id="PTHR35340:SF5">
    <property type="entry name" value="ASST-DOMAIN-CONTAINING PROTEIN"/>
    <property type="match status" value="1"/>
</dbReference>
<feature type="transmembrane region" description="Helical" evidence="2">
    <location>
        <begin position="587"/>
        <end position="609"/>
    </location>
</feature>
<name>A0AAD6HHD8_9EURO</name>
<sequence>MALSLTSKLWVWLFIAGAAIADQENRFRSEKYAHGLEGQYVSQHYSSFGAPGPVLNYWEKSPACDDGLYTIISPRGGSVSHSGPMILDNDGNMVWFRDYKSAYNGNVYTYKGEKYLTFWAGDDLVRGHGEGTLYMLNSHYEEKYKIDKVRGLKPDLHEFHITRDETALFTVYDIRSVDLTSIGGIEGGWIFDSAFYEVDIETNELLFEWRASDHFDYSESLVHRGGNGDDRRHPWDWFHINSVDKDEYGNYLVSTRYLSALIYIDGRNGQTLWRLGGPKNSFTDLSDGGATNISWQHHARFRPSYDSSNTTRAISVFDNGSRGREAAENPSRGLFLDLELANMTASIRAQYWNPLLISTQSQGSMQILDNGHVFIGYGYDAAWTEFDANGEVLCDVHFGPRDGFGRGAVISYRAFKQEWVGRPLTLPDVALSGTTASVSWNGATEVVTWVLQGSHIKGEDPSPIQPESNSDGDPRHRILGELLGHAGGKSVQTSRRDVEPVHYDPLRDEDFQFLTAAPKSGFETKILIPADTKFRTLRIVALDKTGVALAATRPMKWDPIKMNEEVAVYRGDQPQDEHSAPSSRSTLVIMLSVGFITAAIILLCAWIVYKYTPSRFWAMLLQTNPKQEHEWQPVNTSERLDESNELSDLESGEQESEGAALLKEQKTEEKEE</sequence>
<evidence type="ECO:0008006" key="6">
    <source>
        <dbReference type="Google" id="ProtNLM"/>
    </source>
</evidence>
<keyword evidence="2" id="KW-1133">Transmembrane helix</keyword>
<dbReference type="Proteomes" id="UP001215712">
    <property type="component" value="Unassembled WGS sequence"/>
</dbReference>
<feature type="compositionally biased region" description="Basic and acidic residues" evidence="1">
    <location>
        <begin position="663"/>
        <end position="672"/>
    </location>
</feature>
<gene>
    <name evidence="4" type="ORF">N7493_008495</name>
</gene>
<organism evidence="4 5">
    <name type="scientific">Penicillium malachiteum</name>
    <dbReference type="NCBI Taxonomy" id="1324776"/>
    <lineage>
        <taxon>Eukaryota</taxon>
        <taxon>Fungi</taxon>
        <taxon>Dikarya</taxon>
        <taxon>Ascomycota</taxon>
        <taxon>Pezizomycotina</taxon>
        <taxon>Eurotiomycetes</taxon>
        <taxon>Eurotiomycetidae</taxon>
        <taxon>Eurotiales</taxon>
        <taxon>Aspergillaceae</taxon>
        <taxon>Penicillium</taxon>
    </lineage>
</organism>
<dbReference type="InterPro" id="IPR039535">
    <property type="entry name" value="ASST-like"/>
</dbReference>
<reference evidence="4" key="1">
    <citation type="journal article" date="2023" name="IMA Fungus">
        <title>Comparative genomic study of the Penicillium genus elucidates a diverse pangenome and 15 lateral gene transfer events.</title>
        <authorList>
            <person name="Petersen C."/>
            <person name="Sorensen T."/>
            <person name="Nielsen M.R."/>
            <person name="Sondergaard T.E."/>
            <person name="Sorensen J.L."/>
            <person name="Fitzpatrick D.A."/>
            <person name="Frisvad J.C."/>
            <person name="Nielsen K.L."/>
        </authorList>
    </citation>
    <scope>NUCLEOTIDE SEQUENCE</scope>
    <source>
        <strain evidence="4">IBT 17514</strain>
    </source>
</reference>
<feature type="chain" id="PRO_5042198335" description="ASST-domain-containing protein" evidence="3">
    <location>
        <begin position="22"/>
        <end position="672"/>
    </location>
</feature>
<feature type="signal peptide" evidence="3">
    <location>
        <begin position="1"/>
        <end position="21"/>
    </location>
</feature>
<evidence type="ECO:0000256" key="3">
    <source>
        <dbReference type="SAM" id="SignalP"/>
    </source>
</evidence>
<dbReference type="PANTHER" id="PTHR35340">
    <property type="entry name" value="PQQ ENZYME REPEAT PROTEIN-RELATED"/>
    <property type="match status" value="1"/>
</dbReference>
<keyword evidence="2" id="KW-0472">Membrane</keyword>
<evidence type="ECO:0000313" key="4">
    <source>
        <dbReference type="EMBL" id="KAJ5716584.1"/>
    </source>
</evidence>
<accession>A0AAD6HHD8</accession>
<dbReference type="EMBL" id="JAQJAN010000012">
    <property type="protein sequence ID" value="KAJ5716584.1"/>
    <property type="molecule type" value="Genomic_DNA"/>
</dbReference>
<evidence type="ECO:0000256" key="1">
    <source>
        <dbReference type="SAM" id="MobiDB-lite"/>
    </source>
</evidence>
<feature type="compositionally biased region" description="Acidic residues" evidence="1">
    <location>
        <begin position="643"/>
        <end position="656"/>
    </location>
</feature>
<dbReference type="InterPro" id="IPR053143">
    <property type="entry name" value="Arylsulfate_ST"/>
</dbReference>
<proteinExistence type="predicted"/>
<feature type="region of interest" description="Disordered" evidence="1">
    <location>
        <begin position="457"/>
        <end position="476"/>
    </location>
</feature>
<feature type="region of interest" description="Disordered" evidence="1">
    <location>
        <begin position="627"/>
        <end position="672"/>
    </location>
</feature>
<dbReference type="Pfam" id="PF14269">
    <property type="entry name" value="Arylsulfotran_2"/>
    <property type="match status" value="1"/>
</dbReference>
<protein>
    <recommendedName>
        <fullName evidence="6">ASST-domain-containing protein</fullName>
    </recommendedName>
</protein>
<keyword evidence="3" id="KW-0732">Signal</keyword>
<comment type="caution">
    <text evidence="4">The sequence shown here is derived from an EMBL/GenBank/DDBJ whole genome shotgun (WGS) entry which is preliminary data.</text>
</comment>